<name>A0A286TB07_BIFBI</name>
<protein>
    <submittedName>
        <fullName evidence="1">Uncharacterized protein</fullName>
    </submittedName>
</protein>
<organism evidence="1 2">
    <name type="scientific">Bifidobacterium bifidum LMG 13195</name>
    <dbReference type="NCBI Taxonomy" id="1207542"/>
    <lineage>
        <taxon>Bacteria</taxon>
        <taxon>Bacillati</taxon>
        <taxon>Actinomycetota</taxon>
        <taxon>Actinomycetes</taxon>
        <taxon>Bifidobacteriales</taxon>
        <taxon>Bifidobacteriaceae</taxon>
        <taxon>Bifidobacterium</taxon>
    </lineage>
</organism>
<dbReference type="EMBL" id="AP018131">
    <property type="protein sequence ID" value="BBA47065.1"/>
    <property type="molecule type" value="Genomic_DNA"/>
</dbReference>
<dbReference type="Proteomes" id="UP000262177">
    <property type="component" value="Chromosome"/>
</dbReference>
<gene>
    <name evidence="1" type="ORF">BBJK_00017</name>
</gene>
<dbReference type="AlphaFoldDB" id="A0A286TB07"/>
<evidence type="ECO:0000313" key="2">
    <source>
        <dbReference type="Proteomes" id="UP000262177"/>
    </source>
</evidence>
<accession>A0A286TB07</accession>
<sequence>MHIHAAILRDNAIAYVPGSDTQIVVQAMRKLKIPTYDPHH</sequence>
<evidence type="ECO:0000313" key="1">
    <source>
        <dbReference type="EMBL" id="BBA47065.1"/>
    </source>
</evidence>
<proteinExistence type="predicted"/>
<reference evidence="1 2" key="1">
    <citation type="journal article" date="2017" name="Biosci. Biotechnol. Biochem.">
        <title>Identification and characterization of a sulfoglycosidase from Bifidobacterium bifidum implicated in mucin glycan utilization.</title>
        <authorList>
            <person name="Katoh T."/>
            <person name="Maeshibu T."/>
            <person name="Kikkawa K."/>
            <person name="Gotoh A."/>
            <person name="Tomabechi Y."/>
            <person name="Nakamura M."/>
            <person name="Liao W.-H."/>
            <person name="Yamaguchi M."/>
            <person name="Ashida H."/>
            <person name="Yamamoto K."/>
            <person name="Katayama T."/>
        </authorList>
    </citation>
    <scope>NUCLEOTIDE SEQUENCE [LARGE SCALE GENOMIC DNA]</scope>
    <source>
        <strain evidence="1 2">JCM 7004</strain>
    </source>
</reference>